<evidence type="ECO:0000313" key="3">
    <source>
        <dbReference type="Proteomes" id="UP001498469"/>
    </source>
</evidence>
<keyword evidence="3" id="KW-1185">Reference proteome</keyword>
<dbReference type="PROSITE" id="PS50887">
    <property type="entry name" value="GGDEF"/>
    <property type="match status" value="1"/>
</dbReference>
<feature type="domain" description="GGDEF" evidence="1">
    <location>
        <begin position="1"/>
        <end position="56"/>
    </location>
</feature>
<protein>
    <recommendedName>
        <fullName evidence="1">GGDEF domain-containing protein</fullName>
    </recommendedName>
</protein>
<accession>A0ABU7UUK6</accession>
<gene>
    <name evidence="2" type="ORF">SJI18_22690</name>
</gene>
<dbReference type="InterPro" id="IPR000160">
    <property type="entry name" value="GGDEF_dom"/>
</dbReference>
<sequence length="56" mass="6111">MVCRFGGEEFVVYLHGMCSKTLSFIKADAIKQLVESSVVMVDKVKIKFTISVGAAV</sequence>
<dbReference type="Proteomes" id="UP001498469">
    <property type="component" value="Unassembled WGS sequence"/>
</dbReference>
<name>A0ABU7UUK6_9CLOT</name>
<reference evidence="2 3" key="1">
    <citation type="submission" date="2023-11" db="EMBL/GenBank/DDBJ databases">
        <title>Draft genome sequence of a psychrophilic Clostridium strain from permafrost water brine.</title>
        <authorList>
            <person name="Shcherbakova V.A."/>
            <person name="Trubitsyn V.E."/>
            <person name="Zakharyuk A.G."/>
        </authorList>
    </citation>
    <scope>NUCLEOTIDE SEQUENCE [LARGE SCALE GENOMIC DNA]</scope>
    <source>
        <strain evidence="2 3">14F</strain>
    </source>
</reference>
<dbReference type="RefSeq" id="WP_216255223.1">
    <property type="nucleotide sequence ID" value="NZ_JAZHFS010000038.1"/>
</dbReference>
<evidence type="ECO:0000259" key="1">
    <source>
        <dbReference type="PROSITE" id="PS50887"/>
    </source>
</evidence>
<organism evidence="2 3">
    <name type="scientific">Clostridium frigoriphilum</name>
    <dbReference type="NCBI Taxonomy" id="443253"/>
    <lineage>
        <taxon>Bacteria</taxon>
        <taxon>Bacillati</taxon>
        <taxon>Bacillota</taxon>
        <taxon>Clostridia</taxon>
        <taxon>Eubacteriales</taxon>
        <taxon>Clostridiaceae</taxon>
        <taxon>Clostridium</taxon>
    </lineage>
</organism>
<comment type="caution">
    <text evidence="2">The sequence shown here is derived from an EMBL/GenBank/DDBJ whole genome shotgun (WGS) entry which is preliminary data.</text>
</comment>
<dbReference type="EMBL" id="JAZHFS010000038">
    <property type="protein sequence ID" value="MEF2115093.1"/>
    <property type="molecule type" value="Genomic_DNA"/>
</dbReference>
<evidence type="ECO:0000313" key="2">
    <source>
        <dbReference type="EMBL" id="MEF2115093.1"/>
    </source>
</evidence>
<proteinExistence type="predicted"/>